<name>A0A9P5DW54_9HYPO</name>
<keyword evidence="7 8" id="KW-0503">Monooxygenase</keyword>
<evidence type="ECO:0000313" key="9">
    <source>
        <dbReference type="Proteomes" id="UP000730481"/>
    </source>
</evidence>
<organism evidence="8 9">
    <name type="scientific">Fusarium beomiforme</name>
    <dbReference type="NCBI Taxonomy" id="44412"/>
    <lineage>
        <taxon>Eukaryota</taxon>
        <taxon>Fungi</taxon>
        <taxon>Dikarya</taxon>
        <taxon>Ascomycota</taxon>
        <taxon>Pezizomycotina</taxon>
        <taxon>Sordariomycetes</taxon>
        <taxon>Hypocreomycetidae</taxon>
        <taxon>Hypocreales</taxon>
        <taxon>Nectriaceae</taxon>
        <taxon>Fusarium</taxon>
        <taxon>Fusarium burgessii species complex</taxon>
    </lineage>
</organism>
<keyword evidence="5" id="KW-0560">Oxidoreductase</keyword>
<evidence type="ECO:0000256" key="5">
    <source>
        <dbReference type="ARBA" id="ARBA00023002"/>
    </source>
</evidence>
<gene>
    <name evidence="8" type="ORF">FBEOM_9164</name>
</gene>
<dbReference type="AlphaFoldDB" id="A0A9P5DW54"/>
<dbReference type="PANTHER" id="PTHR24305:SF29">
    <property type="entry name" value="BENZOATE-PARA-HYDROXYLASE"/>
    <property type="match status" value="1"/>
</dbReference>
<protein>
    <submittedName>
        <fullName evidence="8">Cytochrome P450 monooxygenase</fullName>
    </submittedName>
</protein>
<keyword evidence="6" id="KW-0408">Iron</keyword>
<dbReference type="PANTHER" id="PTHR24305">
    <property type="entry name" value="CYTOCHROME P450"/>
    <property type="match status" value="1"/>
</dbReference>
<dbReference type="Gene3D" id="1.10.630.10">
    <property type="entry name" value="Cytochrome P450"/>
    <property type="match status" value="1"/>
</dbReference>
<dbReference type="InterPro" id="IPR001128">
    <property type="entry name" value="Cyt_P450"/>
</dbReference>
<evidence type="ECO:0000256" key="4">
    <source>
        <dbReference type="ARBA" id="ARBA00022723"/>
    </source>
</evidence>
<dbReference type="InterPro" id="IPR050121">
    <property type="entry name" value="Cytochrome_P450_monoxygenase"/>
</dbReference>
<evidence type="ECO:0000313" key="8">
    <source>
        <dbReference type="EMBL" id="KAF4336974.1"/>
    </source>
</evidence>
<evidence type="ECO:0000256" key="7">
    <source>
        <dbReference type="ARBA" id="ARBA00023033"/>
    </source>
</evidence>
<accession>A0A9P5DW54</accession>
<evidence type="ECO:0000256" key="6">
    <source>
        <dbReference type="ARBA" id="ARBA00023004"/>
    </source>
</evidence>
<evidence type="ECO:0000256" key="1">
    <source>
        <dbReference type="ARBA" id="ARBA00001971"/>
    </source>
</evidence>
<comment type="caution">
    <text evidence="8">The sequence shown here is derived from an EMBL/GenBank/DDBJ whole genome shotgun (WGS) entry which is preliminary data.</text>
</comment>
<sequence>MYSVLPQWFTYISFDITGDLLFSEPFGMLENGSDLVKVEKRPGTKVSYVSMMNSLAQRSATVATLGVLPCLKPHAHHLPDPFFHKGMDGLQNLLGVTSAHVKERMALKQNGHDDWLSLLLQACDERGDLLKFEEIASESLTLFMTAIETVGNTLSAMMYYLANSPASLQGLQTEIDSVEFAGIDAPFADIRALPYLDAVLNETMRLHSVLGIGLPREVPPGSKGVQFNSHYFPPGTVLSVPIYSIHRFERYMGTRCERVPT</sequence>
<reference evidence="8" key="2">
    <citation type="submission" date="2020-02" db="EMBL/GenBank/DDBJ databases">
        <title>Identification and distribution of gene clusters putatively required for synthesis of sphingolipid metabolism inhibitors in phylogenetically diverse species of the filamentous fungus Fusarium.</title>
        <authorList>
            <person name="Kim H.-S."/>
            <person name="Busman M."/>
            <person name="Brown D.W."/>
            <person name="Divon H."/>
            <person name="Uhlig S."/>
            <person name="Proctor R.H."/>
        </authorList>
    </citation>
    <scope>NUCLEOTIDE SEQUENCE</scope>
    <source>
        <strain evidence="8">NRRL 25174</strain>
    </source>
</reference>
<dbReference type="PRINTS" id="PR00463">
    <property type="entry name" value="EP450I"/>
</dbReference>
<evidence type="ECO:0000256" key="3">
    <source>
        <dbReference type="ARBA" id="ARBA00022617"/>
    </source>
</evidence>
<dbReference type="Pfam" id="PF00067">
    <property type="entry name" value="p450"/>
    <property type="match status" value="1"/>
</dbReference>
<dbReference type="EMBL" id="PVQB02000452">
    <property type="protein sequence ID" value="KAF4336974.1"/>
    <property type="molecule type" value="Genomic_DNA"/>
</dbReference>
<dbReference type="GO" id="GO:0005506">
    <property type="term" value="F:iron ion binding"/>
    <property type="evidence" value="ECO:0007669"/>
    <property type="project" value="InterPro"/>
</dbReference>
<dbReference type="GO" id="GO:0020037">
    <property type="term" value="F:heme binding"/>
    <property type="evidence" value="ECO:0007669"/>
    <property type="project" value="InterPro"/>
</dbReference>
<comment type="cofactor">
    <cofactor evidence="1">
        <name>heme</name>
        <dbReference type="ChEBI" id="CHEBI:30413"/>
    </cofactor>
</comment>
<dbReference type="SUPFAM" id="SSF48264">
    <property type="entry name" value="Cytochrome P450"/>
    <property type="match status" value="1"/>
</dbReference>
<comment type="similarity">
    <text evidence="2">Belongs to the cytochrome P450 family.</text>
</comment>
<dbReference type="Proteomes" id="UP000730481">
    <property type="component" value="Unassembled WGS sequence"/>
</dbReference>
<keyword evidence="3" id="KW-0349">Heme</keyword>
<keyword evidence="9" id="KW-1185">Reference proteome</keyword>
<dbReference type="InterPro" id="IPR036396">
    <property type="entry name" value="Cyt_P450_sf"/>
</dbReference>
<dbReference type="GO" id="GO:0004497">
    <property type="term" value="F:monooxygenase activity"/>
    <property type="evidence" value="ECO:0007669"/>
    <property type="project" value="UniProtKB-KW"/>
</dbReference>
<proteinExistence type="inferred from homology"/>
<evidence type="ECO:0000256" key="2">
    <source>
        <dbReference type="ARBA" id="ARBA00010617"/>
    </source>
</evidence>
<dbReference type="InterPro" id="IPR002401">
    <property type="entry name" value="Cyt_P450_E_grp-I"/>
</dbReference>
<keyword evidence="4" id="KW-0479">Metal-binding</keyword>
<dbReference type="GO" id="GO:0016705">
    <property type="term" value="F:oxidoreductase activity, acting on paired donors, with incorporation or reduction of molecular oxygen"/>
    <property type="evidence" value="ECO:0007669"/>
    <property type="project" value="InterPro"/>
</dbReference>
<reference evidence="8" key="1">
    <citation type="journal article" date="2017" name="Mycologia">
        <title>Fusarium algeriense, sp. nov., a novel toxigenic crown rot pathogen of durum wheat from Algeria is nested in the Fusarium burgessii species complex.</title>
        <authorList>
            <person name="Laraba I."/>
            <person name="Keddad A."/>
            <person name="Boureghda H."/>
            <person name="Abdallah N."/>
            <person name="Vaughan M.M."/>
            <person name="Proctor R.H."/>
            <person name="Busman M."/>
            <person name="O'Donnell K."/>
        </authorList>
    </citation>
    <scope>NUCLEOTIDE SEQUENCE</scope>
    <source>
        <strain evidence="8">NRRL 25174</strain>
    </source>
</reference>
<dbReference type="OrthoDB" id="1470350at2759"/>